<feature type="active site" description="Charge relay system" evidence="4">
    <location>
        <position position="383"/>
    </location>
</feature>
<gene>
    <name evidence="6" type="primary">KAFR0B03200</name>
    <name evidence="6" type="ORF">KAFR_0B03200</name>
</gene>
<dbReference type="OrthoDB" id="5954035at2759"/>
<dbReference type="GO" id="GO:0051793">
    <property type="term" value="P:medium-chain fatty acid catabolic process"/>
    <property type="evidence" value="ECO:0007669"/>
    <property type="project" value="TreeGrafter"/>
</dbReference>
<dbReference type="Gene3D" id="3.40.50.1820">
    <property type="entry name" value="alpha/beta hydrolase"/>
    <property type="match status" value="1"/>
</dbReference>
<dbReference type="GO" id="GO:0008126">
    <property type="term" value="F:acetylesterase activity"/>
    <property type="evidence" value="ECO:0007669"/>
    <property type="project" value="TreeGrafter"/>
</dbReference>
<dbReference type="PIRSF" id="PIRSF005211">
    <property type="entry name" value="Ab_hydro_YheT"/>
    <property type="match status" value="1"/>
</dbReference>
<dbReference type="InterPro" id="IPR000073">
    <property type="entry name" value="AB_hydrolase_1"/>
</dbReference>
<dbReference type="InterPro" id="IPR000952">
    <property type="entry name" value="AB_hydrolase_4_CS"/>
</dbReference>
<dbReference type="FunCoup" id="H2AQG6">
    <property type="interactions" value="284"/>
</dbReference>
<evidence type="ECO:0000256" key="3">
    <source>
        <dbReference type="ARBA" id="ARBA00022801"/>
    </source>
</evidence>
<dbReference type="Proteomes" id="UP000005220">
    <property type="component" value="Chromosome 2"/>
</dbReference>
<reference evidence="6 7" key="1">
    <citation type="journal article" date="2011" name="Proc. Natl. Acad. Sci. U.S.A.">
        <title>Evolutionary erosion of yeast sex chromosomes by mating-type switching accidents.</title>
        <authorList>
            <person name="Gordon J.L."/>
            <person name="Armisen D."/>
            <person name="Proux-Wera E."/>
            <person name="Oheigeartaigh S.S."/>
            <person name="Byrne K.P."/>
            <person name="Wolfe K.H."/>
        </authorList>
    </citation>
    <scope>NUCLEOTIDE SEQUENCE [LARGE SCALE GENOMIC DNA]</scope>
    <source>
        <strain evidence="7">ATCC 22294 / BCRC 22015 / CBS 2517 / CECT 1963 / NBRC 1671 / NRRL Y-8276</strain>
    </source>
</reference>
<dbReference type="KEGG" id="kaf:KAFR_0B03200"/>
<feature type="domain" description="AB hydrolase-1" evidence="5">
    <location>
        <begin position="141"/>
        <end position="366"/>
    </location>
</feature>
<dbReference type="InterPro" id="IPR029058">
    <property type="entry name" value="AB_hydrolase_fold"/>
</dbReference>
<dbReference type="SUPFAM" id="SSF53474">
    <property type="entry name" value="alpha/beta-Hydrolases"/>
    <property type="match status" value="1"/>
</dbReference>
<dbReference type="InterPro" id="IPR050960">
    <property type="entry name" value="AB_hydrolase_4_sf"/>
</dbReference>
<keyword evidence="2" id="KW-0719">Serine esterase</keyword>
<dbReference type="AlphaFoldDB" id="H2AQG6"/>
<evidence type="ECO:0000256" key="4">
    <source>
        <dbReference type="PIRSR" id="PIRSR005211-1"/>
    </source>
</evidence>
<keyword evidence="3" id="KW-0378">Hydrolase</keyword>
<dbReference type="HOGENOM" id="CLU_032487_1_0_1"/>
<sequence length="444" mass="50352">MLFKRHWENWLVVQHVKSPVELVFKGPNAIPPISLSTLIDRYVPEFSDGARDKLSALLFNGHLQTSFTALKHFENIDQINYKRLIVQYPDKGEGAIDIAVAIHTPSTYVPPNQAPFVPPLDAHYSYFESEDLSLPSLDDKPMLIAIHGLTGGSHESYVRTIVHKLTTLHGFEACVINSRGCCQSKITTPQLYNGGWTNDVRHCVKELRSLFPNRKFYMMGFSLGASILTNYIGEEGARSDIECCIVLGNPWDLLRSSYFINASTFGSKIYSPTMANNLCKLAVRHSYALKDCPLWEDKFQQKIKAVRTIKQFDDTFTGPMFGYKDAFEYYGNASSFKRIEGIRTPFLAINAIDDPVVGGQELPDAEFRENPYTLMLKTNIGGHIAWLKNKNGMRWYADPICKFLRAFHTEITLKKMKPCLDSKDLPKIQYGPVKTSILEWSVNK</sequence>
<dbReference type="GO" id="GO:0004806">
    <property type="term" value="F:triacylglycerol lipase activity"/>
    <property type="evidence" value="ECO:0007669"/>
    <property type="project" value="EnsemblFungi"/>
</dbReference>
<dbReference type="PROSITE" id="PS01133">
    <property type="entry name" value="UPF0017"/>
    <property type="match status" value="1"/>
</dbReference>
<dbReference type="GO" id="GO:0051792">
    <property type="term" value="P:medium-chain fatty acid biosynthetic process"/>
    <property type="evidence" value="ECO:0007669"/>
    <property type="project" value="EnsemblFungi"/>
</dbReference>
<accession>H2AQG6</accession>
<dbReference type="InParanoid" id="H2AQG6"/>
<dbReference type="Pfam" id="PF00561">
    <property type="entry name" value="Abhydrolase_1"/>
    <property type="match status" value="1"/>
</dbReference>
<keyword evidence="7" id="KW-1185">Reference proteome</keyword>
<dbReference type="GO" id="GO:0006641">
    <property type="term" value="P:triglyceride metabolic process"/>
    <property type="evidence" value="ECO:0007669"/>
    <property type="project" value="EnsemblFungi"/>
</dbReference>
<evidence type="ECO:0000259" key="5">
    <source>
        <dbReference type="Pfam" id="PF00561"/>
    </source>
</evidence>
<comment type="similarity">
    <text evidence="1">Belongs to the AB hydrolase superfamily. AB hydrolase 4 family.</text>
</comment>
<dbReference type="GO" id="GO:0047372">
    <property type="term" value="F:monoacylglycerol lipase activity"/>
    <property type="evidence" value="ECO:0007669"/>
    <property type="project" value="EnsemblFungi"/>
</dbReference>
<feature type="active site" description="Charge relay system" evidence="4">
    <location>
        <position position="354"/>
    </location>
</feature>
<proteinExistence type="inferred from homology"/>
<dbReference type="PANTHER" id="PTHR10794:SF63">
    <property type="entry name" value="ALPHA_BETA HYDROLASE 1, ISOFORM A"/>
    <property type="match status" value="1"/>
</dbReference>
<dbReference type="PANTHER" id="PTHR10794">
    <property type="entry name" value="ABHYDROLASE DOMAIN-CONTAINING PROTEIN"/>
    <property type="match status" value="1"/>
</dbReference>
<evidence type="ECO:0000256" key="2">
    <source>
        <dbReference type="ARBA" id="ARBA00022487"/>
    </source>
</evidence>
<organism evidence="6 7">
    <name type="scientific">Kazachstania africana (strain ATCC 22294 / BCRC 22015 / CBS 2517 / CECT 1963 / NBRC 1671 / NRRL Y-8276)</name>
    <name type="common">Yeast</name>
    <name type="synonym">Kluyveromyces africanus</name>
    <dbReference type="NCBI Taxonomy" id="1071382"/>
    <lineage>
        <taxon>Eukaryota</taxon>
        <taxon>Fungi</taxon>
        <taxon>Dikarya</taxon>
        <taxon>Ascomycota</taxon>
        <taxon>Saccharomycotina</taxon>
        <taxon>Saccharomycetes</taxon>
        <taxon>Saccharomycetales</taxon>
        <taxon>Saccharomycetaceae</taxon>
        <taxon>Kazachstania</taxon>
    </lineage>
</organism>
<dbReference type="InterPro" id="IPR012020">
    <property type="entry name" value="ABHD4"/>
</dbReference>
<dbReference type="STRING" id="1071382.H2AQG6"/>
<dbReference type="GeneID" id="13883076"/>
<dbReference type="RefSeq" id="XP_003955751.1">
    <property type="nucleotide sequence ID" value="XM_003955702.1"/>
</dbReference>
<protein>
    <recommendedName>
        <fullName evidence="5">AB hydrolase-1 domain-containing protein</fullName>
    </recommendedName>
</protein>
<dbReference type="EMBL" id="HE650822">
    <property type="protein sequence ID" value="CCF56616.1"/>
    <property type="molecule type" value="Genomic_DNA"/>
</dbReference>
<feature type="active site" description="Charge relay system" evidence="4">
    <location>
        <position position="222"/>
    </location>
</feature>
<evidence type="ECO:0000313" key="6">
    <source>
        <dbReference type="EMBL" id="CCF56616.1"/>
    </source>
</evidence>
<dbReference type="eggNOG" id="KOG1838">
    <property type="taxonomic scope" value="Eukaryota"/>
</dbReference>
<evidence type="ECO:0000313" key="7">
    <source>
        <dbReference type="Proteomes" id="UP000005220"/>
    </source>
</evidence>
<name>H2AQG6_KAZAF</name>
<evidence type="ECO:0000256" key="1">
    <source>
        <dbReference type="ARBA" id="ARBA00010884"/>
    </source>
</evidence>